<dbReference type="NCBIfam" id="NF033749">
    <property type="entry name" value="bact_hemeryth"/>
    <property type="match status" value="1"/>
</dbReference>
<evidence type="ECO:0000256" key="3">
    <source>
        <dbReference type="ARBA" id="ARBA00023004"/>
    </source>
</evidence>
<name>A0A1F6GM94_9PROT</name>
<dbReference type="Pfam" id="PF01814">
    <property type="entry name" value="Hemerythrin"/>
    <property type="match status" value="1"/>
</dbReference>
<dbReference type="InterPro" id="IPR012827">
    <property type="entry name" value="Hemerythrin_metal-bd"/>
</dbReference>
<evidence type="ECO:0000256" key="2">
    <source>
        <dbReference type="ARBA" id="ARBA00022723"/>
    </source>
</evidence>
<dbReference type="Gene3D" id="1.20.120.50">
    <property type="entry name" value="Hemerythrin-like"/>
    <property type="match status" value="1"/>
</dbReference>
<protein>
    <recommendedName>
        <fullName evidence="4">Hemerythrin-like domain-containing protein</fullName>
    </recommendedName>
</protein>
<proteinExistence type="inferred from homology"/>
<dbReference type="NCBIfam" id="TIGR02481">
    <property type="entry name" value="hemeryth_dom"/>
    <property type="match status" value="1"/>
</dbReference>
<dbReference type="InterPro" id="IPR012312">
    <property type="entry name" value="Hemerythrin-like"/>
</dbReference>
<keyword evidence="3" id="KW-0408">Iron</keyword>
<organism evidence="5 6">
    <name type="scientific">Candidatus Lambdaproteobacteria bacterium RIFOXYD2_FULL_56_26</name>
    <dbReference type="NCBI Taxonomy" id="1817773"/>
    <lineage>
        <taxon>Bacteria</taxon>
        <taxon>Pseudomonadati</taxon>
        <taxon>Pseudomonadota</taxon>
        <taxon>Candidatus Lambdaproteobacteria</taxon>
    </lineage>
</organism>
<dbReference type="Proteomes" id="UP000177583">
    <property type="component" value="Unassembled WGS sequence"/>
</dbReference>
<reference evidence="5 6" key="1">
    <citation type="journal article" date="2016" name="Nat. Commun.">
        <title>Thousands of microbial genomes shed light on interconnected biogeochemical processes in an aquifer system.</title>
        <authorList>
            <person name="Anantharaman K."/>
            <person name="Brown C.T."/>
            <person name="Hug L.A."/>
            <person name="Sharon I."/>
            <person name="Castelle C.J."/>
            <person name="Probst A.J."/>
            <person name="Thomas B.C."/>
            <person name="Singh A."/>
            <person name="Wilkins M.J."/>
            <person name="Karaoz U."/>
            <person name="Brodie E.L."/>
            <person name="Williams K.H."/>
            <person name="Hubbard S.S."/>
            <person name="Banfield J.F."/>
        </authorList>
    </citation>
    <scope>NUCLEOTIDE SEQUENCE [LARGE SCALE GENOMIC DNA]</scope>
</reference>
<evidence type="ECO:0000259" key="4">
    <source>
        <dbReference type="Pfam" id="PF01814"/>
    </source>
</evidence>
<dbReference type="SUPFAM" id="SSF47188">
    <property type="entry name" value="Hemerythrin-like"/>
    <property type="match status" value="1"/>
</dbReference>
<dbReference type="AlphaFoldDB" id="A0A1F6GM94"/>
<comment type="similarity">
    <text evidence="1">Belongs to the hemerythrin family.</text>
</comment>
<evidence type="ECO:0000313" key="6">
    <source>
        <dbReference type="Proteomes" id="UP000177583"/>
    </source>
</evidence>
<evidence type="ECO:0000313" key="5">
    <source>
        <dbReference type="EMBL" id="OGG99238.1"/>
    </source>
</evidence>
<dbReference type="InterPro" id="IPR035938">
    <property type="entry name" value="Hemerythrin-like_sf"/>
</dbReference>
<dbReference type="EMBL" id="MFNF01000060">
    <property type="protein sequence ID" value="OGG99238.1"/>
    <property type="molecule type" value="Genomic_DNA"/>
</dbReference>
<dbReference type="PANTHER" id="PTHR37164">
    <property type="entry name" value="BACTERIOHEMERYTHRIN"/>
    <property type="match status" value="1"/>
</dbReference>
<keyword evidence="2" id="KW-0479">Metal-binding</keyword>
<sequence length="133" mass="15548">MTWKSEWNTGIESIDLQHQKILTAINALNRSFLPEDGPVAAKLFEALTAYTRIHFSYEEKLMAQAHFGELEQQKAEHDAFMEKLEEFKKNTANPKDLEQVMGRMQTYLLDWLIQHILEQDMRYKVAFKKAGLS</sequence>
<dbReference type="PANTHER" id="PTHR37164:SF1">
    <property type="entry name" value="BACTERIOHEMERYTHRIN"/>
    <property type="match status" value="1"/>
</dbReference>
<feature type="domain" description="Hemerythrin-like" evidence="4">
    <location>
        <begin position="9"/>
        <end position="123"/>
    </location>
</feature>
<dbReference type="GO" id="GO:0046872">
    <property type="term" value="F:metal ion binding"/>
    <property type="evidence" value="ECO:0007669"/>
    <property type="project" value="UniProtKB-KW"/>
</dbReference>
<comment type="caution">
    <text evidence="5">The sequence shown here is derived from an EMBL/GenBank/DDBJ whole genome shotgun (WGS) entry which is preliminary data.</text>
</comment>
<gene>
    <name evidence="5" type="ORF">A2557_10245</name>
</gene>
<evidence type="ECO:0000256" key="1">
    <source>
        <dbReference type="ARBA" id="ARBA00010587"/>
    </source>
</evidence>
<accession>A0A1F6GM94</accession>
<dbReference type="InterPro" id="IPR050669">
    <property type="entry name" value="Hemerythrin"/>
</dbReference>
<dbReference type="CDD" id="cd12107">
    <property type="entry name" value="Hemerythrin"/>
    <property type="match status" value="1"/>
</dbReference>